<reference evidence="2" key="1">
    <citation type="journal article" date="2019" name="Int. J. Syst. Evol. Microbiol.">
        <title>The Global Catalogue of Microorganisms (GCM) 10K type strain sequencing project: providing services to taxonomists for standard genome sequencing and annotation.</title>
        <authorList>
            <consortium name="The Broad Institute Genomics Platform"/>
            <consortium name="The Broad Institute Genome Sequencing Center for Infectious Disease"/>
            <person name="Wu L."/>
            <person name="Ma J."/>
        </authorList>
    </citation>
    <scope>NUCLEOTIDE SEQUENCE [LARGE SCALE GENOMIC DNA]</scope>
    <source>
        <strain evidence="2">CCUG 55328</strain>
    </source>
</reference>
<dbReference type="EMBL" id="JBHTKR010000002">
    <property type="protein sequence ID" value="MFD1194024.1"/>
    <property type="molecule type" value="Genomic_DNA"/>
</dbReference>
<evidence type="ECO:0000313" key="1">
    <source>
        <dbReference type="EMBL" id="MFD1194024.1"/>
    </source>
</evidence>
<gene>
    <name evidence="1" type="ORF">ACFQ3C_05030</name>
</gene>
<sequence length="106" mass="12023">MTNENQFTLYSQRIESAEGPDIVEISLTFKPDGSLRIEGVYAGPKAEAFWGDWDHEFWMNIATPHAQAFLALLAQEAFNSEEKLTYSKLKELCESTGIPIEQGHWT</sequence>
<dbReference type="RefSeq" id="WP_380789387.1">
    <property type="nucleotide sequence ID" value="NZ_JBHTKR010000002.1"/>
</dbReference>
<protein>
    <submittedName>
        <fullName evidence="1">Uncharacterized protein</fullName>
    </submittedName>
</protein>
<keyword evidence="2" id="KW-1185">Reference proteome</keyword>
<evidence type="ECO:0000313" key="2">
    <source>
        <dbReference type="Proteomes" id="UP001597151"/>
    </source>
</evidence>
<dbReference type="Proteomes" id="UP001597151">
    <property type="component" value="Unassembled WGS sequence"/>
</dbReference>
<organism evidence="1 2">
    <name type="scientific">Seohaeicola saemankumensis</name>
    <dbReference type="NCBI Taxonomy" id="481181"/>
    <lineage>
        <taxon>Bacteria</taxon>
        <taxon>Pseudomonadati</taxon>
        <taxon>Pseudomonadota</taxon>
        <taxon>Alphaproteobacteria</taxon>
        <taxon>Rhodobacterales</taxon>
        <taxon>Roseobacteraceae</taxon>
        <taxon>Seohaeicola</taxon>
    </lineage>
</organism>
<comment type="caution">
    <text evidence="1">The sequence shown here is derived from an EMBL/GenBank/DDBJ whole genome shotgun (WGS) entry which is preliminary data.</text>
</comment>
<accession>A0ABW3T9Z6</accession>
<proteinExistence type="predicted"/>
<name>A0ABW3T9Z6_9RHOB</name>